<sequence>MSEIATTVNEKVSKGERTRERILAAALELFAEQGFEGATMRGIAERAECSLGLAYRYFRTKEEMVLALYERLVEELATEAKRLPPGSLASRWAAIERADIALLLPHRATLTALFGAGLTPGSPTQVLGEGAAHWRRRIHGVFQEVVAGANDVPKGPIRQQLPTLLYTGHLLLVLFWAQDPTPNQKATADLLAFGEEMLGRMWLALRLPWAAQSAARLGAILEPLFGNPALPPQEGSSTTPPE</sequence>
<dbReference type="PROSITE" id="PS50977">
    <property type="entry name" value="HTH_TETR_2"/>
    <property type="match status" value="1"/>
</dbReference>
<dbReference type="EMBL" id="JACHGW010000004">
    <property type="protein sequence ID" value="MBB6052134.1"/>
    <property type="molecule type" value="Genomic_DNA"/>
</dbReference>
<reference evidence="6 7" key="1">
    <citation type="submission" date="2020-08" db="EMBL/GenBank/DDBJ databases">
        <title>Genomic Encyclopedia of Type Strains, Phase IV (KMG-IV): sequencing the most valuable type-strain genomes for metagenomic binning, comparative biology and taxonomic classification.</title>
        <authorList>
            <person name="Goeker M."/>
        </authorList>
    </citation>
    <scope>NUCLEOTIDE SEQUENCE [LARGE SCALE GENOMIC DNA]</scope>
    <source>
        <strain evidence="6 7">DSM 23562</strain>
    </source>
</reference>
<evidence type="ECO:0000259" key="5">
    <source>
        <dbReference type="PROSITE" id="PS50977"/>
    </source>
</evidence>
<dbReference type="SUPFAM" id="SSF46689">
    <property type="entry name" value="Homeodomain-like"/>
    <property type="match status" value="1"/>
</dbReference>
<dbReference type="SUPFAM" id="SSF48498">
    <property type="entry name" value="Tetracyclin repressor-like, C-terminal domain"/>
    <property type="match status" value="1"/>
</dbReference>
<dbReference type="GO" id="GO:0000976">
    <property type="term" value="F:transcription cis-regulatory region binding"/>
    <property type="evidence" value="ECO:0007669"/>
    <property type="project" value="TreeGrafter"/>
</dbReference>
<dbReference type="InterPro" id="IPR050109">
    <property type="entry name" value="HTH-type_TetR-like_transc_reg"/>
</dbReference>
<keyword evidence="3" id="KW-0804">Transcription</keyword>
<keyword evidence="2 4" id="KW-0238">DNA-binding</keyword>
<protein>
    <submittedName>
        <fullName evidence="6">AcrR family transcriptional regulator</fullName>
    </submittedName>
</protein>
<evidence type="ECO:0000313" key="6">
    <source>
        <dbReference type="EMBL" id="MBB6052134.1"/>
    </source>
</evidence>
<organism evidence="6 7">
    <name type="scientific">Armatimonas rosea</name>
    <dbReference type="NCBI Taxonomy" id="685828"/>
    <lineage>
        <taxon>Bacteria</taxon>
        <taxon>Bacillati</taxon>
        <taxon>Armatimonadota</taxon>
        <taxon>Armatimonadia</taxon>
        <taxon>Armatimonadales</taxon>
        <taxon>Armatimonadaceae</taxon>
        <taxon>Armatimonas</taxon>
    </lineage>
</organism>
<evidence type="ECO:0000256" key="4">
    <source>
        <dbReference type="PROSITE-ProRule" id="PRU00335"/>
    </source>
</evidence>
<dbReference type="RefSeq" id="WP_184200593.1">
    <property type="nucleotide sequence ID" value="NZ_JACHGW010000004.1"/>
</dbReference>
<dbReference type="InterPro" id="IPR009057">
    <property type="entry name" value="Homeodomain-like_sf"/>
</dbReference>
<evidence type="ECO:0000256" key="2">
    <source>
        <dbReference type="ARBA" id="ARBA00023125"/>
    </source>
</evidence>
<evidence type="ECO:0000313" key="7">
    <source>
        <dbReference type="Proteomes" id="UP000520814"/>
    </source>
</evidence>
<keyword evidence="1" id="KW-0805">Transcription regulation</keyword>
<feature type="domain" description="HTH tetR-type" evidence="5">
    <location>
        <begin position="16"/>
        <end position="76"/>
    </location>
</feature>
<feature type="DNA-binding region" description="H-T-H motif" evidence="4">
    <location>
        <begin position="39"/>
        <end position="58"/>
    </location>
</feature>
<dbReference type="PANTHER" id="PTHR30055">
    <property type="entry name" value="HTH-TYPE TRANSCRIPTIONAL REGULATOR RUTR"/>
    <property type="match status" value="1"/>
</dbReference>
<dbReference type="AlphaFoldDB" id="A0A7W9STX0"/>
<proteinExistence type="predicted"/>
<dbReference type="InterPro" id="IPR001647">
    <property type="entry name" value="HTH_TetR"/>
</dbReference>
<dbReference type="PRINTS" id="PR00455">
    <property type="entry name" value="HTHTETR"/>
</dbReference>
<evidence type="ECO:0000256" key="3">
    <source>
        <dbReference type="ARBA" id="ARBA00023163"/>
    </source>
</evidence>
<dbReference type="GO" id="GO:0003700">
    <property type="term" value="F:DNA-binding transcription factor activity"/>
    <property type="evidence" value="ECO:0007669"/>
    <property type="project" value="TreeGrafter"/>
</dbReference>
<dbReference type="PANTHER" id="PTHR30055:SF234">
    <property type="entry name" value="HTH-TYPE TRANSCRIPTIONAL REGULATOR BETI"/>
    <property type="match status" value="1"/>
</dbReference>
<dbReference type="Pfam" id="PF00440">
    <property type="entry name" value="TetR_N"/>
    <property type="match status" value="1"/>
</dbReference>
<keyword evidence="7" id="KW-1185">Reference proteome</keyword>
<gene>
    <name evidence="6" type="ORF">HNQ39_003955</name>
</gene>
<accession>A0A7W9STX0</accession>
<evidence type="ECO:0000256" key="1">
    <source>
        <dbReference type="ARBA" id="ARBA00023015"/>
    </source>
</evidence>
<name>A0A7W9STX0_ARMRO</name>
<dbReference type="InterPro" id="IPR036271">
    <property type="entry name" value="Tet_transcr_reg_TetR-rel_C_sf"/>
</dbReference>
<dbReference type="Proteomes" id="UP000520814">
    <property type="component" value="Unassembled WGS sequence"/>
</dbReference>
<comment type="caution">
    <text evidence="6">The sequence shown here is derived from an EMBL/GenBank/DDBJ whole genome shotgun (WGS) entry which is preliminary data.</text>
</comment>
<dbReference type="Gene3D" id="1.10.357.10">
    <property type="entry name" value="Tetracycline Repressor, domain 2"/>
    <property type="match status" value="1"/>
</dbReference>